<dbReference type="EMBL" id="CP029494">
    <property type="protein sequence ID" value="AWN24147.1"/>
    <property type="molecule type" value="Genomic_DNA"/>
</dbReference>
<dbReference type="Pfam" id="PF25917">
    <property type="entry name" value="BSH_RND"/>
    <property type="match status" value="1"/>
</dbReference>
<dbReference type="SUPFAM" id="SSF56954">
    <property type="entry name" value="Outer membrane efflux proteins (OEP)"/>
    <property type="match status" value="1"/>
</dbReference>
<dbReference type="KEGG" id="dez:DKM44_13675"/>
<evidence type="ECO:0000256" key="2">
    <source>
        <dbReference type="SAM" id="MobiDB-lite"/>
    </source>
</evidence>
<reference evidence="4 5" key="1">
    <citation type="submission" date="2018-05" db="EMBL/GenBank/DDBJ databases">
        <title>Complete Genome Sequence of Deinococcus sp. strain 17bor-2.</title>
        <authorList>
            <person name="Srinivasan S."/>
        </authorList>
    </citation>
    <scope>NUCLEOTIDE SEQUENCE [LARGE SCALE GENOMIC DNA]</scope>
    <source>
        <strain evidence="4 5">17bor-2</strain>
    </source>
</reference>
<evidence type="ECO:0000313" key="5">
    <source>
        <dbReference type="Proteomes" id="UP000245368"/>
    </source>
</evidence>
<protein>
    <submittedName>
        <fullName evidence="4">Secretion protein HlyD</fullName>
    </submittedName>
</protein>
<feature type="region of interest" description="Disordered" evidence="2">
    <location>
        <begin position="526"/>
        <end position="547"/>
    </location>
</feature>
<evidence type="ECO:0000256" key="1">
    <source>
        <dbReference type="SAM" id="Coils"/>
    </source>
</evidence>
<keyword evidence="5" id="KW-1185">Reference proteome</keyword>
<feature type="compositionally biased region" description="Gly residues" evidence="2">
    <location>
        <begin position="79"/>
        <end position="89"/>
    </location>
</feature>
<evidence type="ECO:0000313" key="4">
    <source>
        <dbReference type="EMBL" id="AWN24147.1"/>
    </source>
</evidence>
<dbReference type="GO" id="GO:0015562">
    <property type="term" value="F:efflux transmembrane transporter activity"/>
    <property type="evidence" value="ECO:0007669"/>
    <property type="project" value="TreeGrafter"/>
</dbReference>
<accession>A0A2Z3JG29</accession>
<dbReference type="PANTHER" id="PTHR30469:SF11">
    <property type="entry name" value="BLL4320 PROTEIN"/>
    <property type="match status" value="1"/>
</dbReference>
<feature type="domain" description="Multidrug resistance protein MdtA-like barrel-sandwich hybrid" evidence="3">
    <location>
        <begin position="192"/>
        <end position="382"/>
    </location>
</feature>
<dbReference type="Gene3D" id="1.10.287.470">
    <property type="entry name" value="Helix hairpin bin"/>
    <property type="match status" value="1"/>
</dbReference>
<dbReference type="InterPro" id="IPR058625">
    <property type="entry name" value="MdtA-like_BSH"/>
</dbReference>
<dbReference type="RefSeq" id="WP_109827873.1">
    <property type="nucleotide sequence ID" value="NZ_CP029494.1"/>
</dbReference>
<feature type="compositionally biased region" description="Low complexity" evidence="2">
    <location>
        <begin position="103"/>
        <end position="119"/>
    </location>
</feature>
<dbReference type="GO" id="GO:1990281">
    <property type="term" value="C:efflux pump complex"/>
    <property type="evidence" value="ECO:0007669"/>
    <property type="project" value="TreeGrafter"/>
</dbReference>
<dbReference type="AlphaFoldDB" id="A0A2Z3JG29"/>
<evidence type="ECO:0000259" key="3">
    <source>
        <dbReference type="Pfam" id="PF25917"/>
    </source>
</evidence>
<feature type="compositionally biased region" description="Gly residues" evidence="2">
    <location>
        <begin position="536"/>
        <end position="547"/>
    </location>
</feature>
<dbReference type="SUPFAM" id="SSF111369">
    <property type="entry name" value="HlyD-like secretion proteins"/>
    <property type="match status" value="1"/>
</dbReference>
<dbReference type="Proteomes" id="UP000245368">
    <property type="component" value="Chromosome"/>
</dbReference>
<dbReference type="OrthoDB" id="63287at2"/>
<dbReference type="Gene3D" id="2.40.50.100">
    <property type="match status" value="2"/>
</dbReference>
<name>A0A2Z3JG29_9DEIO</name>
<feature type="region of interest" description="Disordered" evidence="2">
    <location>
        <begin position="51"/>
        <end position="162"/>
    </location>
</feature>
<organism evidence="4 5">
    <name type="scientific">Deinococcus irradiatisoli</name>
    <dbReference type="NCBI Taxonomy" id="2202254"/>
    <lineage>
        <taxon>Bacteria</taxon>
        <taxon>Thermotogati</taxon>
        <taxon>Deinococcota</taxon>
        <taxon>Deinococci</taxon>
        <taxon>Deinococcales</taxon>
        <taxon>Deinococcaceae</taxon>
        <taxon>Deinococcus</taxon>
    </lineage>
</organism>
<dbReference type="Gene3D" id="2.40.420.20">
    <property type="match status" value="1"/>
</dbReference>
<dbReference type="PANTHER" id="PTHR30469">
    <property type="entry name" value="MULTIDRUG RESISTANCE PROTEIN MDTA"/>
    <property type="match status" value="1"/>
</dbReference>
<dbReference type="Gene3D" id="2.40.30.170">
    <property type="match status" value="1"/>
</dbReference>
<feature type="coiled-coil region" evidence="1">
    <location>
        <begin position="225"/>
        <end position="277"/>
    </location>
</feature>
<gene>
    <name evidence="4" type="ORF">DKM44_13675</name>
</gene>
<keyword evidence="1" id="KW-0175">Coiled coil</keyword>
<sequence>MESSDASVSKGAPRHLPESPPRRRLPTWAIAIPLMLLAGYGGYRLGQPSGTQAQGGFGSGQFGAGQGAGRTAGQTQTGQAGGPQGGQGGQARSAQGAQGGAGAASPGASGSFGGANRSAQGGGAGSGTAQSGARSFGQSGAGQGQATSQSGGRSRAGGLGGGVEIPVTAVTVKAGTLTTNRSTTGTVAAAQTTTVSARSSGTVTQIGSSVGQSVKAGDVVVKLSNSDLNASVENAQNALQSAQAQLANQTTTLTASRTQLEQSVRSAQLALQNAQNTYNASQQIYAVGALAKSELDAQALAVQQAQGNLVTANANLQANTTARTSGLRDLQLSVDKARIALQQAQTAASNVDITAPFAGQITGISVTGGEYLNAGSPAFDLVSSARTLTFSAPPSEAAGLTVGRELTFLAGQTRYPIKVSQNPGSPTNGTVQLTARFIGNALPPLGTVGSVTYASTVGKGTLVATTALQIDNDQTSVYVVEGGKASIQPVTVLGQTGDTAVVSGLKAGSQVITSPPAGLLDGASVTTEAQTARQGAGSGFGGPPAGP</sequence>
<proteinExistence type="predicted"/>
<feature type="compositionally biased region" description="Gly residues" evidence="2">
    <location>
        <begin position="53"/>
        <end position="70"/>
    </location>
</feature>
<feature type="compositionally biased region" description="Low complexity" evidence="2">
    <location>
        <begin position="127"/>
        <end position="153"/>
    </location>
</feature>
<feature type="region of interest" description="Disordered" evidence="2">
    <location>
        <begin position="1"/>
        <end position="24"/>
    </location>
</feature>